<dbReference type="GO" id="GO:0016409">
    <property type="term" value="F:palmitoyltransferase activity"/>
    <property type="evidence" value="ECO:0000318"/>
    <property type="project" value="GO_Central"/>
</dbReference>
<dbReference type="GO" id="GO:0005783">
    <property type="term" value="C:endoplasmic reticulum"/>
    <property type="evidence" value="ECO:0000318"/>
    <property type="project" value="GO_Central"/>
</dbReference>
<dbReference type="OMA" id="AWAQTYT"/>
<reference evidence="7 8" key="2">
    <citation type="journal article" date="2010" name="Nucleic Acids Res.">
        <title>BeetleBase in 2010: revisions to provide comprehensive genomic information for Tribolium castaneum.</title>
        <authorList>
            <person name="Kim H.S."/>
            <person name="Murphy T."/>
            <person name="Xia J."/>
            <person name="Caragea D."/>
            <person name="Park Y."/>
            <person name="Beeman R.W."/>
            <person name="Lorenzen M.D."/>
            <person name="Butcher S."/>
            <person name="Manak J.R."/>
            <person name="Brown S.J."/>
        </authorList>
    </citation>
    <scope>GENOME REANNOTATION</scope>
    <source>
        <strain evidence="7 8">Georgia GA2</strain>
    </source>
</reference>
<evidence type="ECO:0000256" key="5">
    <source>
        <dbReference type="ARBA" id="ARBA00038268"/>
    </source>
</evidence>
<dbReference type="HOGENOM" id="CLU_027533_3_0_1"/>
<feature type="transmembrane region" description="Helical" evidence="6">
    <location>
        <begin position="472"/>
        <end position="491"/>
    </location>
</feature>
<evidence type="ECO:0000256" key="2">
    <source>
        <dbReference type="ARBA" id="ARBA00022692"/>
    </source>
</evidence>
<dbReference type="InterPro" id="IPR004299">
    <property type="entry name" value="MBOAT_fam"/>
</dbReference>
<comment type="subcellular location">
    <subcellularLocation>
        <location evidence="1">Membrane</location>
        <topology evidence="1">Multi-pass membrane protein</topology>
    </subcellularLocation>
</comment>
<dbReference type="PANTHER" id="PTHR13285:SF18">
    <property type="entry name" value="PROTEIN-CYSTEINE N-PALMITOYLTRANSFERASE RASP"/>
    <property type="match status" value="1"/>
</dbReference>
<evidence type="ECO:0000256" key="1">
    <source>
        <dbReference type="ARBA" id="ARBA00004141"/>
    </source>
</evidence>
<evidence type="ECO:0000313" key="7">
    <source>
        <dbReference type="EMBL" id="EFA07646.2"/>
    </source>
</evidence>
<dbReference type="AlphaFoldDB" id="D6WU85"/>
<keyword evidence="2 6" id="KW-0812">Transmembrane</keyword>
<dbReference type="PANTHER" id="PTHR13285">
    <property type="entry name" value="ACYLTRANSFERASE"/>
    <property type="match status" value="1"/>
</dbReference>
<dbReference type="Pfam" id="PF03062">
    <property type="entry name" value="MBOAT"/>
    <property type="match status" value="1"/>
</dbReference>
<name>D6WU85_TRICA</name>
<dbReference type="KEGG" id="tca:103313611"/>
<sequence length="505" mass="59575">MLPKIKLSRDISRQELLIYVLVWLCAVLYAIACFTNESNKHFQYYDDAYSDFTQGWSFLHRKKDVADFEWQSMKFLITNLYSWVLLLTVVSEVLRKCSSVRFVQLWQILVTVLYIISNLGPFALLVILLQPIIFSFVLTKHRKLLIWLCNGLVLVLISTYKNFLAREEFLIWLKLNEQTAYITMITIFWMNLRCVSYGLDLIDSKGRQDLIAFLSYCLYLPNLQTGPFIPYKDFINSHEHNNNLFSRLSQLFRDVVRFLFWLFFAELCLHFIYVNAAGFHPEWVESLDSWSLYGYGYTMGQFFHIKYLVTYGLATSFAKFDNIKVPSLPVCIGRIHLYSDMWKYFDVGLYNFLLRYIYIPSMNNGFVRSRSLSSFLCFLFVYVWHGTDNYILIWTLLNYIGVIIENCSHWFSAIYLQNSKLCKGLGPKWGRRINCMAASPLLAVSAISNFYFFARMEIGNIFLNRFLNDNYWSNFVLLAILYNCCQVSTEVRRKQSNKNSRLKDL</sequence>
<feature type="transmembrane region" description="Helical" evidence="6">
    <location>
        <begin position="391"/>
        <end position="412"/>
    </location>
</feature>
<evidence type="ECO:0000256" key="6">
    <source>
        <dbReference type="SAM" id="Phobius"/>
    </source>
</evidence>
<keyword evidence="8" id="KW-1185">Reference proteome</keyword>
<dbReference type="Proteomes" id="UP000007266">
    <property type="component" value="Linkage group 7"/>
</dbReference>
<feature type="transmembrane region" description="Helical" evidence="6">
    <location>
        <begin position="75"/>
        <end position="94"/>
    </location>
</feature>
<evidence type="ECO:0000256" key="3">
    <source>
        <dbReference type="ARBA" id="ARBA00022989"/>
    </source>
</evidence>
<dbReference type="InterPro" id="IPR051085">
    <property type="entry name" value="MB_O-acyltransferase"/>
</dbReference>
<feature type="transmembrane region" description="Helical" evidence="6">
    <location>
        <begin position="433"/>
        <end position="452"/>
    </location>
</feature>
<feature type="transmembrane region" description="Helical" evidence="6">
    <location>
        <begin position="16"/>
        <end position="35"/>
    </location>
</feature>
<reference evidence="7 8" key="1">
    <citation type="journal article" date="2008" name="Nature">
        <title>The genome of the model beetle and pest Tribolium castaneum.</title>
        <authorList>
            <consortium name="Tribolium Genome Sequencing Consortium"/>
            <person name="Richards S."/>
            <person name="Gibbs R.A."/>
            <person name="Weinstock G.M."/>
            <person name="Brown S.J."/>
            <person name="Denell R."/>
            <person name="Beeman R.W."/>
            <person name="Gibbs R."/>
            <person name="Beeman R.W."/>
            <person name="Brown S.J."/>
            <person name="Bucher G."/>
            <person name="Friedrich M."/>
            <person name="Grimmelikhuijzen C.J."/>
            <person name="Klingler M."/>
            <person name="Lorenzen M."/>
            <person name="Richards S."/>
            <person name="Roth S."/>
            <person name="Schroder R."/>
            <person name="Tautz D."/>
            <person name="Zdobnov E.M."/>
            <person name="Muzny D."/>
            <person name="Gibbs R.A."/>
            <person name="Weinstock G.M."/>
            <person name="Attaway T."/>
            <person name="Bell S."/>
            <person name="Buhay C.J."/>
            <person name="Chandrabose M.N."/>
            <person name="Chavez D."/>
            <person name="Clerk-Blankenburg K.P."/>
            <person name="Cree A."/>
            <person name="Dao M."/>
            <person name="Davis C."/>
            <person name="Chacko J."/>
            <person name="Dinh H."/>
            <person name="Dugan-Rocha S."/>
            <person name="Fowler G."/>
            <person name="Garner T.T."/>
            <person name="Garnes J."/>
            <person name="Gnirke A."/>
            <person name="Hawes A."/>
            <person name="Hernandez J."/>
            <person name="Hines S."/>
            <person name="Holder M."/>
            <person name="Hume J."/>
            <person name="Jhangiani S.N."/>
            <person name="Joshi V."/>
            <person name="Khan Z.M."/>
            <person name="Jackson L."/>
            <person name="Kovar C."/>
            <person name="Kowis A."/>
            <person name="Lee S."/>
            <person name="Lewis L.R."/>
            <person name="Margolis J."/>
            <person name="Morgan M."/>
            <person name="Nazareth L.V."/>
            <person name="Nguyen N."/>
            <person name="Okwuonu G."/>
            <person name="Parker D."/>
            <person name="Richards S."/>
            <person name="Ruiz S.J."/>
            <person name="Santibanez J."/>
            <person name="Savard J."/>
            <person name="Scherer S.E."/>
            <person name="Schneider B."/>
            <person name="Sodergren E."/>
            <person name="Tautz D."/>
            <person name="Vattahil S."/>
            <person name="Villasana D."/>
            <person name="White C.S."/>
            <person name="Wright R."/>
            <person name="Park Y."/>
            <person name="Beeman R.W."/>
            <person name="Lord J."/>
            <person name="Oppert B."/>
            <person name="Lorenzen M."/>
            <person name="Brown S."/>
            <person name="Wang L."/>
            <person name="Savard J."/>
            <person name="Tautz D."/>
            <person name="Richards S."/>
            <person name="Weinstock G."/>
            <person name="Gibbs R.A."/>
            <person name="Liu Y."/>
            <person name="Worley K."/>
            <person name="Weinstock G."/>
            <person name="Elsik C.G."/>
            <person name="Reese J.T."/>
            <person name="Elhaik E."/>
            <person name="Landan G."/>
            <person name="Graur D."/>
            <person name="Arensburger P."/>
            <person name="Atkinson P."/>
            <person name="Beeman R.W."/>
            <person name="Beidler J."/>
            <person name="Brown S.J."/>
            <person name="Demuth J.P."/>
            <person name="Drury D.W."/>
            <person name="Du Y.Z."/>
            <person name="Fujiwara H."/>
            <person name="Lorenzen M."/>
            <person name="Maselli V."/>
            <person name="Osanai M."/>
            <person name="Park Y."/>
            <person name="Robertson H.M."/>
            <person name="Tu Z."/>
            <person name="Wang J.J."/>
            <person name="Wang S."/>
            <person name="Richards S."/>
            <person name="Song H."/>
            <person name="Zhang L."/>
            <person name="Sodergren E."/>
            <person name="Werner D."/>
            <person name="Stanke M."/>
            <person name="Morgenstern B."/>
            <person name="Solovyev V."/>
            <person name="Kosarev P."/>
            <person name="Brown G."/>
            <person name="Chen H.C."/>
            <person name="Ermolaeva O."/>
            <person name="Hlavina W."/>
            <person name="Kapustin Y."/>
            <person name="Kiryutin B."/>
            <person name="Kitts P."/>
            <person name="Maglott D."/>
            <person name="Pruitt K."/>
            <person name="Sapojnikov V."/>
            <person name="Souvorov A."/>
            <person name="Mackey A.J."/>
            <person name="Waterhouse R.M."/>
            <person name="Wyder S."/>
            <person name="Zdobnov E.M."/>
            <person name="Zdobnov E.M."/>
            <person name="Wyder S."/>
            <person name="Kriventseva E.V."/>
            <person name="Kadowaki T."/>
            <person name="Bork P."/>
            <person name="Aranda M."/>
            <person name="Bao R."/>
            <person name="Beermann A."/>
            <person name="Berns N."/>
            <person name="Bolognesi R."/>
            <person name="Bonneton F."/>
            <person name="Bopp D."/>
            <person name="Brown S.J."/>
            <person name="Bucher G."/>
            <person name="Butts T."/>
            <person name="Chaumot A."/>
            <person name="Denell R.E."/>
            <person name="Ferrier D.E."/>
            <person name="Friedrich M."/>
            <person name="Gordon C.M."/>
            <person name="Jindra M."/>
            <person name="Klingler M."/>
            <person name="Lan Q."/>
            <person name="Lattorff H.M."/>
            <person name="Laudet V."/>
            <person name="von Levetsow C."/>
            <person name="Liu Z."/>
            <person name="Lutz R."/>
            <person name="Lynch J.A."/>
            <person name="da Fonseca R.N."/>
            <person name="Posnien N."/>
            <person name="Reuter R."/>
            <person name="Roth S."/>
            <person name="Savard J."/>
            <person name="Schinko J.B."/>
            <person name="Schmitt C."/>
            <person name="Schoppmeier M."/>
            <person name="Schroder R."/>
            <person name="Shippy T.D."/>
            <person name="Simonnet F."/>
            <person name="Marques-Souza H."/>
            <person name="Tautz D."/>
            <person name="Tomoyasu Y."/>
            <person name="Trauner J."/>
            <person name="Van der Zee M."/>
            <person name="Vervoort M."/>
            <person name="Wittkopp N."/>
            <person name="Wimmer E.A."/>
            <person name="Yang X."/>
            <person name="Jones A.K."/>
            <person name="Sattelle D.B."/>
            <person name="Ebert P.R."/>
            <person name="Nelson D."/>
            <person name="Scott J.G."/>
            <person name="Beeman R.W."/>
            <person name="Muthukrishnan S."/>
            <person name="Kramer K.J."/>
            <person name="Arakane Y."/>
            <person name="Beeman R.W."/>
            <person name="Zhu Q."/>
            <person name="Hogenkamp D."/>
            <person name="Dixit R."/>
            <person name="Oppert B."/>
            <person name="Jiang H."/>
            <person name="Zou Z."/>
            <person name="Marshall J."/>
            <person name="Elpidina E."/>
            <person name="Vinokurov K."/>
            <person name="Oppert C."/>
            <person name="Zou Z."/>
            <person name="Evans J."/>
            <person name="Lu Z."/>
            <person name="Zhao P."/>
            <person name="Sumathipala N."/>
            <person name="Altincicek B."/>
            <person name="Vilcinskas A."/>
            <person name="Williams M."/>
            <person name="Hultmark D."/>
            <person name="Hetru C."/>
            <person name="Jiang H."/>
            <person name="Grimmelikhuijzen C.J."/>
            <person name="Hauser F."/>
            <person name="Cazzamali G."/>
            <person name="Williamson M."/>
            <person name="Park Y."/>
            <person name="Li B."/>
            <person name="Tanaka Y."/>
            <person name="Predel R."/>
            <person name="Neupert S."/>
            <person name="Schachtner J."/>
            <person name="Verleyen P."/>
            <person name="Raible F."/>
            <person name="Bork P."/>
            <person name="Friedrich M."/>
            <person name="Walden K.K."/>
            <person name="Robertson H.M."/>
            <person name="Angeli S."/>
            <person name="Foret S."/>
            <person name="Bucher G."/>
            <person name="Schuetz S."/>
            <person name="Maleszka R."/>
            <person name="Wimmer E.A."/>
            <person name="Beeman R.W."/>
            <person name="Lorenzen M."/>
            <person name="Tomoyasu Y."/>
            <person name="Miller S.C."/>
            <person name="Grossmann D."/>
            <person name="Bucher G."/>
        </authorList>
    </citation>
    <scope>NUCLEOTIDE SEQUENCE [LARGE SCALE GENOMIC DNA]</scope>
    <source>
        <strain evidence="7 8">Georgia GA2</strain>
    </source>
</reference>
<proteinExistence type="inferred from homology"/>
<dbReference type="OrthoDB" id="420606at2759"/>
<dbReference type="GO" id="GO:0016020">
    <property type="term" value="C:membrane"/>
    <property type="evidence" value="ECO:0007669"/>
    <property type="project" value="UniProtKB-SubCell"/>
</dbReference>
<dbReference type="InParanoid" id="D6WU85"/>
<feature type="transmembrane region" description="Helical" evidence="6">
    <location>
        <begin position="365"/>
        <end position="385"/>
    </location>
</feature>
<gene>
    <name evidence="7" type="primary">AUGUSTUS-3.0.2_30549</name>
    <name evidence="7" type="ORF">TcasGA2_TC030549</name>
</gene>
<feature type="transmembrane region" description="Helical" evidence="6">
    <location>
        <begin position="294"/>
        <end position="314"/>
    </location>
</feature>
<comment type="similarity">
    <text evidence="5">Belongs to the membrane-bound acyltransferase family. HHAT subfamily.</text>
</comment>
<dbReference type="STRING" id="7070.D6WU85"/>
<feature type="transmembrane region" description="Helical" evidence="6">
    <location>
        <begin position="144"/>
        <end position="160"/>
    </location>
</feature>
<keyword evidence="3 6" id="KW-1133">Transmembrane helix</keyword>
<dbReference type="eggNOG" id="KOG3860">
    <property type="taxonomic scope" value="Eukaryota"/>
</dbReference>
<keyword evidence="4 6" id="KW-0472">Membrane</keyword>
<protein>
    <submittedName>
        <fullName evidence="7">Protein-cysteine N-palmitoyltransferase Rasp-like Protein</fullName>
    </submittedName>
</protein>
<accession>D6WU85</accession>
<evidence type="ECO:0000313" key="8">
    <source>
        <dbReference type="Proteomes" id="UP000007266"/>
    </source>
</evidence>
<dbReference type="FunCoup" id="D6WU85">
    <property type="interactions" value="196"/>
</dbReference>
<feature type="transmembrane region" description="Helical" evidence="6">
    <location>
        <begin position="106"/>
        <end position="132"/>
    </location>
</feature>
<feature type="transmembrane region" description="Helical" evidence="6">
    <location>
        <begin position="255"/>
        <end position="274"/>
    </location>
</feature>
<evidence type="ECO:0000256" key="4">
    <source>
        <dbReference type="ARBA" id="ARBA00023136"/>
    </source>
</evidence>
<dbReference type="EMBL" id="KQ971352">
    <property type="protein sequence ID" value="EFA07646.2"/>
    <property type="molecule type" value="Genomic_DNA"/>
</dbReference>
<organism evidence="7 8">
    <name type="scientific">Tribolium castaneum</name>
    <name type="common">Red flour beetle</name>
    <dbReference type="NCBI Taxonomy" id="7070"/>
    <lineage>
        <taxon>Eukaryota</taxon>
        <taxon>Metazoa</taxon>
        <taxon>Ecdysozoa</taxon>
        <taxon>Arthropoda</taxon>
        <taxon>Hexapoda</taxon>
        <taxon>Insecta</taxon>
        <taxon>Pterygota</taxon>
        <taxon>Neoptera</taxon>
        <taxon>Endopterygota</taxon>
        <taxon>Coleoptera</taxon>
        <taxon>Polyphaga</taxon>
        <taxon>Cucujiformia</taxon>
        <taxon>Tenebrionidae</taxon>
        <taxon>Tenebrionidae incertae sedis</taxon>
        <taxon>Tribolium</taxon>
    </lineage>
</organism>